<dbReference type="PROSITE" id="PS51257">
    <property type="entry name" value="PROKAR_LIPOPROTEIN"/>
    <property type="match status" value="1"/>
</dbReference>
<sequence length="587" mass="63145">MSKYLLRAKWLKAHWALLPLTYTLVACNPNSTSDSTTSPSAYQEDSAEVAEQDSDADDSKEGIVSLAITDNLSTDYAEVWVSVKEIDVKTGGDSQTLYKNSTGLAVNLSELTDVSQVLSQSSLPVGTYTDFSVTLGTDVVLVDGNGVVTNAKLSNSQTDVEWPVNGTLAVASGAVSQLSLDFNLAQFSYDANTKLVTGVISQLADSEYRAPYAHMTGTLSAVNGSQLTITPFNNAVPLTVNTDTATRIYNGHALSSLDQLVVGDQVEFYGQYNADQNTILAYKIETDTRYVLTGEVSSDTERGKVEGIIQSVDGETLTLDLKQSDRLPTQNSITISNVLNANYKTGSSSALAANQSIEVRGMWTTTGFSASLIEIEGASDSDREHQYQDSYVELKGVISDLGTDQATLTIADVEHSQTYTIGQTVSLDLSQAWFENADKTCLTDGAYVEAKGAATDTGLQVNRLEIKAACLGQNGVSQLHDESENDDGSGDDYDTESDHDRYVLNDVSNDNDSRAEVEGIVQSINGTTLTMTVRKYEHMTLAQNTVTVNVSSAWYDDGPASNLAVGRYIEVKGTWDGSSMSARKVSF</sequence>
<feature type="region of interest" description="Disordered" evidence="1">
    <location>
        <begin position="477"/>
        <end position="498"/>
    </location>
</feature>
<evidence type="ECO:0000313" key="5">
    <source>
        <dbReference type="EMBL" id="TPE53365.1"/>
    </source>
</evidence>
<organism evidence="5 6">
    <name type="scientific">Maribrevibacterium harenarium</name>
    <dbReference type="NCBI Taxonomy" id="2589817"/>
    <lineage>
        <taxon>Bacteria</taxon>
        <taxon>Pseudomonadati</taxon>
        <taxon>Pseudomonadota</taxon>
        <taxon>Gammaproteobacteria</taxon>
        <taxon>Oceanospirillales</taxon>
        <taxon>Oceanospirillaceae</taxon>
        <taxon>Maribrevibacterium</taxon>
    </lineage>
</organism>
<feature type="domain" description="DUF5666" evidence="4">
    <location>
        <begin position="518"/>
        <end position="585"/>
    </location>
</feature>
<name>A0A501WYK8_9GAMM</name>
<protein>
    <submittedName>
        <fullName evidence="5">DUF4382 domain-containing protein</fullName>
    </submittedName>
</protein>
<dbReference type="InterPro" id="IPR043724">
    <property type="entry name" value="DUF5666"/>
</dbReference>
<evidence type="ECO:0000256" key="1">
    <source>
        <dbReference type="SAM" id="MobiDB-lite"/>
    </source>
</evidence>
<proteinExistence type="predicted"/>
<dbReference type="AlphaFoldDB" id="A0A501WYK8"/>
<evidence type="ECO:0000259" key="4">
    <source>
        <dbReference type="Pfam" id="PF18914"/>
    </source>
</evidence>
<feature type="domain" description="DUF4382" evidence="3">
    <location>
        <begin position="62"/>
        <end position="186"/>
    </location>
</feature>
<evidence type="ECO:0000313" key="6">
    <source>
        <dbReference type="Proteomes" id="UP000315901"/>
    </source>
</evidence>
<feature type="region of interest" description="Disordered" evidence="1">
    <location>
        <begin position="33"/>
        <end position="60"/>
    </location>
</feature>
<feature type="chain" id="PRO_5021418109" evidence="2">
    <location>
        <begin position="27"/>
        <end position="587"/>
    </location>
</feature>
<accession>A0A501WYK8</accession>
<dbReference type="Proteomes" id="UP000315901">
    <property type="component" value="Unassembled WGS sequence"/>
</dbReference>
<comment type="caution">
    <text evidence="5">The sequence shown here is derived from an EMBL/GenBank/DDBJ whole genome shotgun (WGS) entry which is preliminary data.</text>
</comment>
<feature type="compositionally biased region" description="Acidic residues" evidence="1">
    <location>
        <begin position="45"/>
        <end position="58"/>
    </location>
</feature>
<dbReference type="RefSeq" id="WP_140588040.1">
    <property type="nucleotide sequence ID" value="NZ_VFRR01000010.1"/>
</dbReference>
<dbReference type="EMBL" id="VFRR01000010">
    <property type="protein sequence ID" value="TPE53365.1"/>
    <property type="molecule type" value="Genomic_DNA"/>
</dbReference>
<feature type="signal peptide" evidence="2">
    <location>
        <begin position="1"/>
        <end position="26"/>
    </location>
</feature>
<evidence type="ECO:0000259" key="3">
    <source>
        <dbReference type="Pfam" id="PF14321"/>
    </source>
</evidence>
<dbReference type="Pfam" id="PF18914">
    <property type="entry name" value="DUF5666"/>
    <property type="match status" value="2"/>
</dbReference>
<reference evidence="5 6" key="1">
    <citation type="submission" date="2019-06" db="EMBL/GenBank/DDBJ databases">
        <title>A novel bacterium of genus Marinomonas, isolated from coastal sand.</title>
        <authorList>
            <person name="Huang H."/>
            <person name="Mo K."/>
            <person name="Hu Y."/>
        </authorList>
    </citation>
    <scope>NUCLEOTIDE SEQUENCE [LARGE SCALE GENOMIC DNA]</scope>
    <source>
        <strain evidence="5 6">HB171799</strain>
    </source>
</reference>
<gene>
    <name evidence="5" type="ORF">FJM67_06840</name>
</gene>
<dbReference type="InterPro" id="IPR025491">
    <property type="entry name" value="DUF4382"/>
</dbReference>
<evidence type="ECO:0000256" key="2">
    <source>
        <dbReference type="SAM" id="SignalP"/>
    </source>
</evidence>
<dbReference type="OrthoDB" id="5622949at2"/>
<keyword evidence="6" id="KW-1185">Reference proteome</keyword>
<keyword evidence="2" id="KW-0732">Signal</keyword>
<feature type="domain" description="DUF5666" evidence="4">
    <location>
        <begin position="216"/>
        <end position="285"/>
    </location>
</feature>
<feature type="compositionally biased region" description="Acidic residues" evidence="1">
    <location>
        <begin position="483"/>
        <end position="495"/>
    </location>
</feature>
<dbReference type="Pfam" id="PF14321">
    <property type="entry name" value="DUF4382"/>
    <property type="match status" value="1"/>
</dbReference>